<keyword evidence="1" id="KW-0479">Metal-binding</keyword>
<dbReference type="InterPro" id="IPR013087">
    <property type="entry name" value="Znf_C2H2_type"/>
</dbReference>
<accession>A0A167RDX8</accession>
<feature type="domain" description="C2H2-type" evidence="2">
    <location>
        <begin position="240"/>
        <end position="267"/>
    </location>
</feature>
<dbReference type="AlphaFoldDB" id="A0A167RDX8"/>
<sequence length="324" mass="37196">MDPVEDQLYIQNQGVSNGNILTEMLLNLLNDGSAVPRSNAYSDEALYSNQQDQNFYVQEQDVYYVDGLPMAVMPEVTQTQLSTPDSIEPPSILEEDYYELNFWFTQDNLSNGFTGMGDWLLPSYNPNIERGHDLNSLAISSNMDQPYRLSQYEYTTPDSYRGTQVSKPDPSMQPIGQTAAIVPSINKDFGFINKCSNCFPKTYHRSLSRTFLACNFCSPYNVDICGNQIQNDGPSTTEMFSCQTCEHQFNRKSNFTRHLERHIKDRKKSRCSLCKKKFFNCPGFQTIYTCSWKIRRHLNVHKISDAGLENVLEYPDDEETITKQ</sequence>
<proteinExistence type="predicted"/>
<dbReference type="GeneID" id="28991027"/>
<dbReference type="RefSeq" id="XP_018299474.1">
    <property type="nucleotide sequence ID" value="XM_018430121.1"/>
</dbReference>
<keyword evidence="1" id="KW-0863">Zinc-finger</keyword>
<dbReference type="InParanoid" id="A0A167RDX8"/>
<gene>
    <name evidence="3" type="ORF">PHYBLDRAFT_138982</name>
</gene>
<keyword evidence="4" id="KW-1185">Reference proteome</keyword>
<evidence type="ECO:0000256" key="1">
    <source>
        <dbReference type="PROSITE-ProRule" id="PRU00042"/>
    </source>
</evidence>
<dbReference type="VEuPathDB" id="FungiDB:PHYBLDRAFT_138982"/>
<dbReference type="SUPFAM" id="SSF57667">
    <property type="entry name" value="beta-beta-alpha zinc fingers"/>
    <property type="match status" value="1"/>
</dbReference>
<dbReference type="GO" id="GO:0008270">
    <property type="term" value="F:zinc ion binding"/>
    <property type="evidence" value="ECO:0007669"/>
    <property type="project" value="UniProtKB-KW"/>
</dbReference>
<dbReference type="EMBL" id="KV440971">
    <property type="protein sequence ID" value="OAD81434.1"/>
    <property type="molecule type" value="Genomic_DNA"/>
</dbReference>
<keyword evidence="1" id="KW-0862">Zinc</keyword>
<reference evidence="4" key="1">
    <citation type="submission" date="2015-06" db="EMBL/GenBank/DDBJ databases">
        <title>Expansion of signal transduction pathways in fungi by whole-genome duplication.</title>
        <authorList>
            <consortium name="DOE Joint Genome Institute"/>
            <person name="Corrochano L.M."/>
            <person name="Kuo A."/>
            <person name="Marcet-Houben M."/>
            <person name="Polaino S."/>
            <person name="Salamov A."/>
            <person name="Villalobos J.M."/>
            <person name="Alvarez M.I."/>
            <person name="Avalos J."/>
            <person name="Benito E.P."/>
            <person name="Benoit I."/>
            <person name="Burger G."/>
            <person name="Camino L.P."/>
            <person name="Canovas D."/>
            <person name="Cerda-Olmedo E."/>
            <person name="Cheng J.-F."/>
            <person name="Dominguez A."/>
            <person name="Elias M."/>
            <person name="Eslava A.P."/>
            <person name="Glaser F."/>
            <person name="Grimwood J."/>
            <person name="Gutierrez G."/>
            <person name="Heitman J."/>
            <person name="Henrissat B."/>
            <person name="Iturriaga E.A."/>
            <person name="Lang B.F."/>
            <person name="Lavin J.L."/>
            <person name="Lee S."/>
            <person name="Li W."/>
            <person name="Lindquist E."/>
            <person name="Lopez-Garcia S."/>
            <person name="Luque E.M."/>
            <person name="Marcos A.T."/>
            <person name="Martin J."/>
            <person name="McCluskey K."/>
            <person name="Medina H.R."/>
            <person name="Miralles-Duran A."/>
            <person name="Miyazaki A."/>
            <person name="Munoz-Torres E."/>
            <person name="Oguiza J.A."/>
            <person name="Ohm R."/>
            <person name="Olmedo M."/>
            <person name="Orejas M."/>
            <person name="Ortiz-Castellanos L."/>
            <person name="Pisabarro A.G."/>
            <person name="Rodriguez-Romero J."/>
            <person name="Ruiz-Herrera J."/>
            <person name="Ruiz-Vazquez R."/>
            <person name="Sanz C."/>
            <person name="Schackwitz W."/>
            <person name="Schmutz J."/>
            <person name="Shahriari M."/>
            <person name="Shelest E."/>
            <person name="Silva-Franco F."/>
            <person name="Soanes D."/>
            <person name="Syed K."/>
            <person name="Tagua V.G."/>
            <person name="Talbot N.J."/>
            <person name="Thon M."/>
            <person name="De vries R.P."/>
            <person name="Wiebenga A."/>
            <person name="Yadav J.S."/>
            <person name="Braun E.L."/>
            <person name="Baker S."/>
            <person name="Garre V."/>
            <person name="Horwitz B."/>
            <person name="Torres-Martinez S."/>
            <person name="Idnurm A."/>
            <person name="Herrera-Estrella A."/>
            <person name="Gabaldon T."/>
            <person name="Grigoriev I.V."/>
        </authorList>
    </citation>
    <scope>NUCLEOTIDE SEQUENCE [LARGE SCALE GENOMIC DNA]</scope>
    <source>
        <strain evidence="4">NRRL 1555(-)</strain>
    </source>
</reference>
<dbReference type="Proteomes" id="UP000077315">
    <property type="component" value="Unassembled WGS sequence"/>
</dbReference>
<evidence type="ECO:0000313" key="3">
    <source>
        <dbReference type="EMBL" id="OAD81434.1"/>
    </source>
</evidence>
<dbReference type="PROSITE" id="PS50157">
    <property type="entry name" value="ZINC_FINGER_C2H2_2"/>
    <property type="match status" value="1"/>
</dbReference>
<evidence type="ECO:0000259" key="2">
    <source>
        <dbReference type="PROSITE" id="PS50157"/>
    </source>
</evidence>
<name>A0A167RDX8_PHYB8</name>
<protein>
    <submittedName>
        <fullName evidence="3">C2H2-type zinc finger transcription factor</fullName>
    </submittedName>
</protein>
<evidence type="ECO:0000313" key="4">
    <source>
        <dbReference type="Proteomes" id="UP000077315"/>
    </source>
</evidence>
<dbReference type="InterPro" id="IPR036236">
    <property type="entry name" value="Znf_C2H2_sf"/>
</dbReference>
<organism evidence="3 4">
    <name type="scientific">Phycomyces blakesleeanus (strain ATCC 8743b / DSM 1359 / FGSC 10004 / NBRC 33097 / NRRL 1555)</name>
    <dbReference type="NCBI Taxonomy" id="763407"/>
    <lineage>
        <taxon>Eukaryota</taxon>
        <taxon>Fungi</taxon>
        <taxon>Fungi incertae sedis</taxon>
        <taxon>Mucoromycota</taxon>
        <taxon>Mucoromycotina</taxon>
        <taxon>Mucoromycetes</taxon>
        <taxon>Mucorales</taxon>
        <taxon>Phycomycetaceae</taxon>
        <taxon>Phycomyces</taxon>
    </lineage>
</organism>
<dbReference type="PROSITE" id="PS00028">
    <property type="entry name" value="ZINC_FINGER_C2H2_1"/>
    <property type="match status" value="1"/>
</dbReference>